<keyword evidence="5 7" id="KW-0472">Membrane</keyword>
<feature type="transmembrane region" description="Helical" evidence="7">
    <location>
        <begin position="321"/>
        <end position="354"/>
    </location>
</feature>
<organism evidence="10 11">
    <name type="scientific">Tepidibacter formicigenes DSM 15518</name>
    <dbReference type="NCBI Taxonomy" id="1123349"/>
    <lineage>
        <taxon>Bacteria</taxon>
        <taxon>Bacillati</taxon>
        <taxon>Bacillota</taxon>
        <taxon>Clostridia</taxon>
        <taxon>Peptostreptococcales</taxon>
        <taxon>Peptostreptococcaceae</taxon>
        <taxon>Tepidibacter</taxon>
    </lineage>
</organism>
<feature type="domain" description="MacB-like periplasmic core" evidence="9">
    <location>
        <begin position="21"/>
        <end position="240"/>
    </location>
</feature>
<evidence type="ECO:0000313" key="11">
    <source>
        <dbReference type="Proteomes" id="UP000242497"/>
    </source>
</evidence>
<keyword evidence="11" id="KW-1185">Reference proteome</keyword>
<dbReference type="GO" id="GO:0005886">
    <property type="term" value="C:plasma membrane"/>
    <property type="evidence" value="ECO:0007669"/>
    <property type="project" value="UniProtKB-SubCell"/>
</dbReference>
<dbReference type="Pfam" id="PF12704">
    <property type="entry name" value="MacB_PCD"/>
    <property type="match status" value="1"/>
</dbReference>
<comment type="similarity">
    <text evidence="6">Belongs to the ABC-4 integral membrane protein family.</text>
</comment>
<evidence type="ECO:0000256" key="2">
    <source>
        <dbReference type="ARBA" id="ARBA00022475"/>
    </source>
</evidence>
<evidence type="ECO:0000313" key="10">
    <source>
        <dbReference type="EMBL" id="SHJ77618.1"/>
    </source>
</evidence>
<dbReference type="InterPro" id="IPR025857">
    <property type="entry name" value="MacB_PCD"/>
</dbReference>
<sequence length="399" mass="44189">MFFIENFKLAISSLRANKMRSFLTMLGIIIGISSVITIMTLGEIGKASIGKEFEGFGTRRVVIYLMWNDDIRQSDFLNESDIRKIKKAFFKEIEYLSPEIWGGSGKAKKNKNFGNVYIKGVNEEYKNIGKINVIKGRFLNESDIKGRRNVVVINKKLAQKLFKRTDIVGETIKIENSDLGQSYVVIGVYEDPPSIFDRFDKSDKTAIYSPISIIDYDNLYDSMEVQISEGYDVEEICNKISKFISRIKGKKNIYRIESAKGQQNMVDAVLSKISLGVGAIAAISLLVGGIGVMNIMLVSVTERTREIGIRKALGAKRKDILLQFLVESMIISAVGGLIGTSLGLGISNAVALFLKVSPKIPIGVIMIAVSFSAVVGVFFGIYPANKAAKLDPIEALRYE</sequence>
<dbReference type="OrthoDB" id="9770036at2"/>
<dbReference type="EMBL" id="FRAE01000013">
    <property type="protein sequence ID" value="SHJ77618.1"/>
    <property type="molecule type" value="Genomic_DNA"/>
</dbReference>
<dbReference type="STRING" id="1123349.SAMN02744037_00797"/>
<keyword evidence="3 7" id="KW-0812">Transmembrane</keyword>
<dbReference type="Proteomes" id="UP000242497">
    <property type="component" value="Unassembled WGS sequence"/>
</dbReference>
<proteinExistence type="inferred from homology"/>
<dbReference type="Pfam" id="PF02687">
    <property type="entry name" value="FtsX"/>
    <property type="match status" value="1"/>
</dbReference>
<evidence type="ECO:0000256" key="7">
    <source>
        <dbReference type="SAM" id="Phobius"/>
    </source>
</evidence>
<feature type="transmembrane region" description="Helical" evidence="7">
    <location>
        <begin position="360"/>
        <end position="382"/>
    </location>
</feature>
<dbReference type="RefSeq" id="WP_084605477.1">
    <property type="nucleotide sequence ID" value="NZ_FRAE01000013.1"/>
</dbReference>
<evidence type="ECO:0000256" key="1">
    <source>
        <dbReference type="ARBA" id="ARBA00004651"/>
    </source>
</evidence>
<name>A0A1M6M2E3_9FIRM</name>
<feature type="transmembrane region" description="Helical" evidence="7">
    <location>
        <begin position="273"/>
        <end position="300"/>
    </location>
</feature>
<dbReference type="InterPro" id="IPR003838">
    <property type="entry name" value="ABC3_permease_C"/>
</dbReference>
<evidence type="ECO:0000256" key="4">
    <source>
        <dbReference type="ARBA" id="ARBA00022989"/>
    </source>
</evidence>
<feature type="domain" description="ABC3 transporter permease C-terminal" evidence="8">
    <location>
        <begin position="279"/>
        <end position="392"/>
    </location>
</feature>
<dbReference type="PANTHER" id="PTHR30572:SF4">
    <property type="entry name" value="ABC TRANSPORTER PERMEASE YTRF"/>
    <property type="match status" value="1"/>
</dbReference>
<dbReference type="GO" id="GO:0022857">
    <property type="term" value="F:transmembrane transporter activity"/>
    <property type="evidence" value="ECO:0007669"/>
    <property type="project" value="TreeGrafter"/>
</dbReference>
<evidence type="ECO:0000259" key="8">
    <source>
        <dbReference type="Pfam" id="PF02687"/>
    </source>
</evidence>
<evidence type="ECO:0000256" key="3">
    <source>
        <dbReference type="ARBA" id="ARBA00022692"/>
    </source>
</evidence>
<gene>
    <name evidence="10" type="ORF">SAMN02744037_00797</name>
</gene>
<keyword evidence="4 7" id="KW-1133">Transmembrane helix</keyword>
<evidence type="ECO:0000259" key="9">
    <source>
        <dbReference type="Pfam" id="PF12704"/>
    </source>
</evidence>
<comment type="subcellular location">
    <subcellularLocation>
        <location evidence="1">Cell membrane</location>
        <topology evidence="1">Multi-pass membrane protein</topology>
    </subcellularLocation>
</comment>
<dbReference type="InterPro" id="IPR050250">
    <property type="entry name" value="Macrolide_Exporter_MacB"/>
</dbReference>
<dbReference type="AlphaFoldDB" id="A0A1M6M2E3"/>
<protein>
    <submittedName>
        <fullName evidence="10">Putative ABC transport system permease protein</fullName>
    </submittedName>
</protein>
<feature type="transmembrane region" description="Helical" evidence="7">
    <location>
        <begin position="21"/>
        <end position="42"/>
    </location>
</feature>
<keyword evidence="2" id="KW-1003">Cell membrane</keyword>
<dbReference type="PANTHER" id="PTHR30572">
    <property type="entry name" value="MEMBRANE COMPONENT OF TRANSPORTER-RELATED"/>
    <property type="match status" value="1"/>
</dbReference>
<evidence type="ECO:0000256" key="6">
    <source>
        <dbReference type="ARBA" id="ARBA00038076"/>
    </source>
</evidence>
<reference evidence="11" key="1">
    <citation type="submission" date="2016-11" db="EMBL/GenBank/DDBJ databases">
        <authorList>
            <person name="Varghese N."/>
            <person name="Submissions S."/>
        </authorList>
    </citation>
    <scope>NUCLEOTIDE SEQUENCE [LARGE SCALE GENOMIC DNA]</scope>
    <source>
        <strain evidence="11">DSM 15518</strain>
    </source>
</reference>
<accession>A0A1M6M2E3</accession>
<evidence type="ECO:0000256" key="5">
    <source>
        <dbReference type="ARBA" id="ARBA00023136"/>
    </source>
</evidence>